<gene>
    <name evidence="3" type="ORF">OCV88_04845</name>
</gene>
<evidence type="ECO:0000256" key="1">
    <source>
        <dbReference type="SAM" id="Phobius"/>
    </source>
</evidence>
<evidence type="ECO:0000259" key="2">
    <source>
        <dbReference type="SMART" id="SM01324"/>
    </source>
</evidence>
<dbReference type="Pfam" id="PF13308">
    <property type="entry name" value="YARHG"/>
    <property type="match status" value="1"/>
</dbReference>
<feature type="domain" description="YARHG" evidence="2">
    <location>
        <begin position="119"/>
        <end position="204"/>
    </location>
</feature>
<dbReference type="Gene3D" id="1.20.58.1690">
    <property type="match status" value="1"/>
</dbReference>
<keyword evidence="1" id="KW-0472">Membrane</keyword>
<protein>
    <submittedName>
        <fullName evidence="3">YARHG domain-containing protein</fullName>
    </submittedName>
</protein>
<evidence type="ECO:0000313" key="3">
    <source>
        <dbReference type="EMBL" id="MCU6761667.1"/>
    </source>
</evidence>
<dbReference type="RefSeq" id="WP_158424456.1">
    <property type="nucleotide sequence ID" value="NZ_JAOQJQ010000002.1"/>
</dbReference>
<organism evidence="3 4">
    <name type="scientific">Brotonthovivens ammoniilytica</name>
    <dbReference type="NCBI Taxonomy" id="2981725"/>
    <lineage>
        <taxon>Bacteria</taxon>
        <taxon>Bacillati</taxon>
        <taxon>Bacillota</taxon>
        <taxon>Clostridia</taxon>
        <taxon>Lachnospirales</taxon>
        <taxon>Lachnospiraceae</taxon>
        <taxon>Brotonthovivens</taxon>
    </lineage>
</organism>
<dbReference type="InterPro" id="IPR025582">
    <property type="entry name" value="YARHG_dom"/>
</dbReference>
<name>A0ABT2THS5_9FIRM</name>
<sequence>MKGNKEGPAVTFDDTLYPDKVESNAAGILTALVFVAAAIIVLVVIVSNFSYASHPERYIQSSRSVRTAVNENNAEDTDSYEQNVPDYNYSDDQYQSNINQMENTDNQLYNDVYISEENTEYVIPQSSEKYLTESDISGLTADQLSIARNEIYARHGRLFKDEKIQAYFDKKDWYHGTVQPEDFTLDMLNDYEIANGQLLLEYEKEMGYMKNSEED</sequence>
<dbReference type="InterPro" id="IPR038434">
    <property type="entry name" value="YARHG_sf"/>
</dbReference>
<dbReference type="Proteomes" id="UP001652442">
    <property type="component" value="Unassembled WGS sequence"/>
</dbReference>
<keyword evidence="1" id="KW-0812">Transmembrane</keyword>
<comment type="caution">
    <text evidence="3">The sequence shown here is derived from an EMBL/GenBank/DDBJ whole genome shotgun (WGS) entry which is preliminary data.</text>
</comment>
<feature type="transmembrane region" description="Helical" evidence="1">
    <location>
        <begin position="25"/>
        <end position="51"/>
    </location>
</feature>
<dbReference type="EMBL" id="JAOQJQ010000002">
    <property type="protein sequence ID" value="MCU6761667.1"/>
    <property type="molecule type" value="Genomic_DNA"/>
</dbReference>
<proteinExistence type="predicted"/>
<accession>A0ABT2THS5</accession>
<dbReference type="SMART" id="SM01324">
    <property type="entry name" value="YARHG"/>
    <property type="match status" value="1"/>
</dbReference>
<keyword evidence="4" id="KW-1185">Reference proteome</keyword>
<reference evidence="3 4" key="1">
    <citation type="journal article" date="2021" name="ISME Commun">
        <title>Automated analysis of genomic sequences facilitates high-throughput and comprehensive description of bacteria.</title>
        <authorList>
            <person name="Hitch T.C.A."/>
        </authorList>
    </citation>
    <scope>NUCLEOTIDE SEQUENCE [LARGE SCALE GENOMIC DNA]</scope>
    <source>
        <strain evidence="3 4">Sanger_109</strain>
    </source>
</reference>
<keyword evidence="1" id="KW-1133">Transmembrane helix</keyword>
<evidence type="ECO:0000313" key="4">
    <source>
        <dbReference type="Proteomes" id="UP001652442"/>
    </source>
</evidence>